<organism evidence="1 2">
    <name type="scientific">Sagittula stellata (strain ATCC 700073 / DSM 11524 / E-37)</name>
    <dbReference type="NCBI Taxonomy" id="388399"/>
    <lineage>
        <taxon>Bacteria</taxon>
        <taxon>Pseudomonadati</taxon>
        <taxon>Pseudomonadota</taxon>
        <taxon>Alphaproteobacteria</taxon>
        <taxon>Rhodobacterales</taxon>
        <taxon>Roseobacteraceae</taxon>
        <taxon>Sagittula</taxon>
    </lineage>
</organism>
<dbReference type="Proteomes" id="UP000005713">
    <property type="component" value="Unassembled WGS sequence"/>
</dbReference>
<protein>
    <recommendedName>
        <fullName evidence="3">Transposase</fullName>
    </recommendedName>
</protein>
<sequence>MVERFIGTLKGQCAHRNRFESNQHAMHVIGDRIAFHDNRQLH</sequence>
<keyword evidence="2" id="KW-1185">Reference proteome</keyword>
<proteinExistence type="predicted"/>
<evidence type="ECO:0000313" key="2">
    <source>
        <dbReference type="Proteomes" id="UP000005713"/>
    </source>
</evidence>
<gene>
    <name evidence="1" type="ORF">SSE37_24854</name>
</gene>
<name>A3K166_SAGS3</name>
<comment type="caution">
    <text evidence="1">The sequence shown here is derived from an EMBL/GenBank/DDBJ whole genome shotgun (WGS) entry which is preliminary data.</text>
</comment>
<dbReference type="AlphaFoldDB" id="A3K166"/>
<accession>A3K166</accession>
<dbReference type="EMBL" id="AAYA01000003">
    <property type="protein sequence ID" value="EBA09531.1"/>
    <property type="molecule type" value="Genomic_DNA"/>
</dbReference>
<evidence type="ECO:0000313" key="1">
    <source>
        <dbReference type="EMBL" id="EBA09531.1"/>
    </source>
</evidence>
<evidence type="ECO:0008006" key="3">
    <source>
        <dbReference type="Google" id="ProtNLM"/>
    </source>
</evidence>
<reference evidence="1 2" key="1">
    <citation type="submission" date="2006-06" db="EMBL/GenBank/DDBJ databases">
        <authorList>
            <person name="Moran M.A."/>
            <person name="Ferriera S."/>
            <person name="Johnson J."/>
            <person name="Kravitz S."/>
            <person name="Beeson K."/>
            <person name="Sutton G."/>
            <person name="Rogers Y.-H."/>
            <person name="Friedman R."/>
            <person name="Frazier M."/>
            <person name="Venter J.C."/>
        </authorList>
    </citation>
    <scope>NUCLEOTIDE SEQUENCE [LARGE SCALE GENOMIC DNA]</scope>
    <source>
        <strain evidence="1 2">E-37</strain>
    </source>
</reference>